<name>A0A6P7TP08_9MOLL</name>
<dbReference type="KEGG" id="osn:115224436"/>
<dbReference type="RefSeq" id="XP_029651202.1">
    <property type="nucleotide sequence ID" value="XM_029795342.1"/>
</dbReference>
<proteinExistence type="predicted"/>
<sequence>MIAALTVDFGKLEAWVAMKFLVFSKVKEKAEIQGKIKEIMKNGCPSYSIVKNWVSRFHTSHFEVTDEPWSGWPTSTTTEDKADAVHIMILENHWISARVIGETLGISCVNVGHIIQNILDMRKLSSKWLLKCQNADQQCFRGMTSKAIWGQFSVGEADLKAHLITMDETWLHHYDPQTK</sequence>
<dbReference type="InterPro" id="IPR052709">
    <property type="entry name" value="Transposase-MT_Hybrid"/>
</dbReference>
<dbReference type="Proteomes" id="UP000515154">
    <property type="component" value="Linkage group LG2"/>
</dbReference>
<gene>
    <name evidence="2" type="primary">LOC115224436</name>
</gene>
<protein>
    <submittedName>
        <fullName evidence="2">Uncharacterized protein LOC115224436</fullName>
    </submittedName>
</protein>
<dbReference type="PANTHER" id="PTHR46060">
    <property type="entry name" value="MARINER MOS1 TRANSPOSASE-LIKE PROTEIN"/>
    <property type="match status" value="1"/>
</dbReference>
<evidence type="ECO:0000313" key="2">
    <source>
        <dbReference type="RefSeq" id="XP_029651202.1"/>
    </source>
</evidence>
<evidence type="ECO:0000313" key="1">
    <source>
        <dbReference type="Proteomes" id="UP000515154"/>
    </source>
</evidence>
<dbReference type="AlphaFoldDB" id="A0A6P7TP08"/>
<dbReference type="PANTHER" id="PTHR46060:SF1">
    <property type="entry name" value="MARINER MOS1 TRANSPOSASE-LIKE PROTEIN"/>
    <property type="match status" value="1"/>
</dbReference>
<accession>A0A6P7TP08</accession>
<organism evidence="1 2">
    <name type="scientific">Octopus sinensis</name>
    <name type="common">East Asian common octopus</name>
    <dbReference type="NCBI Taxonomy" id="2607531"/>
    <lineage>
        <taxon>Eukaryota</taxon>
        <taxon>Metazoa</taxon>
        <taxon>Spiralia</taxon>
        <taxon>Lophotrochozoa</taxon>
        <taxon>Mollusca</taxon>
        <taxon>Cephalopoda</taxon>
        <taxon>Coleoidea</taxon>
        <taxon>Octopodiformes</taxon>
        <taxon>Octopoda</taxon>
        <taxon>Incirrata</taxon>
        <taxon>Octopodidae</taxon>
        <taxon>Octopus</taxon>
    </lineage>
</organism>
<reference evidence="2" key="1">
    <citation type="submission" date="2025-08" db="UniProtKB">
        <authorList>
            <consortium name="RefSeq"/>
        </authorList>
    </citation>
    <scope>IDENTIFICATION</scope>
</reference>
<keyword evidence="1" id="KW-1185">Reference proteome</keyword>